<protein>
    <submittedName>
        <fullName evidence="2">Uncharacterized protein</fullName>
    </submittedName>
</protein>
<gene>
    <name evidence="2" type="ORF">SAMN05444354_12319</name>
</gene>
<dbReference type="Proteomes" id="UP000182719">
    <property type="component" value="Unassembled WGS sequence"/>
</dbReference>
<name>A0A1H8B9V2_STIAU</name>
<sequence>MKTKYLPLILTAMLSSGIASAGMKYDSPLFIDLEYRMAGGSLPAVRNSSDFYSALECTITVRTTGTVGNCYAQTAQATYKCETTSPQFLEAIRSISDNSFISFGWDSNNNCTMLFVKKSSTIGPTQP</sequence>
<reference evidence="3" key="1">
    <citation type="submission" date="2016-10" db="EMBL/GenBank/DDBJ databases">
        <authorList>
            <person name="Varghese N."/>
            <person name="Submissions S."/>
        </authorList>
    </citation>
    <scope>NUCLEOTIDE SEQUENCE [LARGE SCALE GENOMIC DNA]</scope>
    <source>
        <strain evidence="3">DSM 17044</strain>
    </source>
</reference>
<evidence type="ECO:0000256" key="1">
    <source>
        <dbReference type="SAM" id="SignalP"/>
    </source>
</evidence>
<keyword evidence="3" id="KW-1185">Reference proteome</keyword>
<dbReference type="AlphaFoldDB" id="A0A1H8B9V2"/>
<accession>A0A1H8B9V2</accession>
<keyword evidence="1" id="KW-0732">Signal</keyword>
<evidence type="ECO:0000313" key="2">
    <source>
        <dbReference type="EMBL" id="SEM78637.1"/>
    </source>
</evidence>
<evidence type="ECO:0000313" key="3">
    <source>
        <dbReference type="Proteomes" id="UP000182719"/>
    </source>
</evidence>
<feature type="chain" id="PRO_5010292975" evidence="1">
    <location>
        <begin position="22"/>
        <end position="127"/>
    </location>
</feature>
<proteinExistence type="predicted"/>
<organism evidence="2 3">
    <name type="scientific">Stigmatella aurantiaca</name>
    <dbReference type="NCBI Taxonomy" id="41"/>
    <lineage>
        <taxon>Bacteria</taxon>
        <taxon>Pseudomonadati</taxon>
        <taxon>Myxococcota</taxon>
        <taxon>Myxococcia</taxon>
        <taxon>Myxococcales</taxon>
        <taxon>Cystobacterineae</taxon>
        <taxon>Archangiaceae</taxon>
        <taxon>Stigmatella</taxon>
    </lineage>
</organism>
<feature type="signal peptide" evidence="1">
    <location>
        <begin position="1"/>
        <end position="21"/>
    </location>
</feature>
<dbReference type="EMBL" id="FOAP01000023">
    <property type="protein sequence ID" value="SEM78637.1"/>
    <property type="molecule type" value="Genomic_DNA"/>
</dbReference>